<dbReference type="EMBL" id="ML769391">
    <property type="protein sequence ID" value="KAE9408394.1"/>
    <property type="molecule type" value="Genomic_DNA"/>
</dbReference>
<evidence type="ECO:0000313" key="1">
    <source>
        <dbReference type="EMBL" id="KAE9408394.1"/>
    </source>
</evidence>
<dbReference type="Proteomes" id="UP000799118">
    <property type="component" value="Unassembled WGS sequence"/>
</dbReference>
<keyword evidence="2" id="KW-1185">Reference proteome</keyword>
<dbReference type="OrthoDB" id="3259294at2759"/>
<reference evidence="1" key="1">
    <citation type="journal article" date="2019" name="Environ. Microbiol.">
        <title>Fungal ecological strategies reflected in gene transcription - a case study of two litter decomposers.</title>
        <authorList>
            <person name="Barbi F."/>
            <person name="Kohler A."/>
            <person name="Barry K."/>
            <person name="Baskaran P."/>
            <person name="Daum C."/>
            <person name="Fauchery L."/>
            <person name="Ihrmark K."/>
            <person name="Kuo A."/>
            <person name="LaButti K."/>
            <person name="Lipzen A."/>
            <person name="Morin E."/>
            <person name="Grigoriev I.V."/>
            <person name="Henrissat B."/>
            <person name="Lindahl B."/>
            <person name="Martin F."/>
        </authorList>
    </citation>
    <scope>NUCLEOTIDE SEQUENCE</scope>
    <source>
        <strain evidence="1">JB14</strain>
    </source>
</reference>
<evidence type="ECO:0000313" key="2">
    <source>
        <dbReference type="Proteomes" id="UP000799118"/>
    </source>
</evidence>
<gene>
    <name evidence="1" type="ORF">BT96DRAFT_783288</name>
</gene>
<sequence>VINGPLSVKEKSRRLITCITNLLSTKLELGSPMISLYLLRNPDYYTSHVFVPFYWHTFVTDA</sequence>
<feature type="non-terminal residue" evidence="1">
    <location>
        <position position="1"/>
    </location>
</feature>
<feature type="non-terminal residue" evidence="1">
    <location>
        <position position="62"/>
    </location>
</feature>
<organism evidence="1 2">
    <name type="scientific">Gymnopus androsaceus JB14</name>
    <dbReference type="NCBI Taxonomy" id="1447944"/>
    <lineage>
        <taxon>Eukaryota</taxon>
        <taxon>Fungi</taxon>
        <taxon>Dikarya</taxon>
        <taxon>Basidiomycota</taxon>
        <taxon>Agaricomycotina</taxon>
        <taxon>Agaricomycetes</taxon>
        <taxon>Agaricomycetidae</taxon>
        <taxon>Agaricales</taxon>
        <taxon>Marasmiineae</taxon>
        <taxon>Omphalotaceae</taxon>
        <taxon>Gymnopus</taxon>
    </lineage>
</organism>
<proteinExistence type="predicted"/>
<accession>A0A6A4II91</accession>
<protein>
    <submittedName>
        <fullName evidence="1">Uncharacterized protein</fullName>
    </submittedName>
</protein>
<dbReference type="AlphaFoldDB" id="A0A6A4II91"/>
<name>A0A6A4II91_9AGAR</name>